<organism evidence="1 2">
    <name type="scientific">Brachionus plicatilis</name>
    <name type="common">Marine rotifer</name>
    <name type="synonym">Brachionus muelleri</name>
    <dbReference type="NCBI Taxonomy" id="10195"/>
    <lineage>
        <taxon>Eukaryota</taxon>
        <taxon>Metazoa</taxon>
        <taxon>Spiralia</taxon>
        <taxon>Gnathifera</taxon>
        <taxon>Rotifera</taxon>
        <taxon>Eurotatoria</taxon>
        <taxon>Monogononta</taxon>
        <taxon>Pseudotrocha</taxon>
        <taxon>Ploima</taxon>
        <taxon>Brachionidae</taxon>
        <taxon>Brachionus</taxon>
    </lineage>
</organism>
<dbReference type="AlphaFoldDB" id="A0A3M7RKX1"/>
<protein>
    <submittedName>
        <fullName evidence="1">Uncharacterized protein</fullName>
    </submittedName>
</protein>
<proteinExistence type="predicted"/>
<gene>
    <name evidence="1" type="ORF">BpHYR1_008985</name>
</gene>
<keyword evidence="2" id="KW-1185">Reference proteome</keyword>
<reference evidence="1 2" key="1">
    <citation type="journal article" date="2018" name="Sci. Rep.">
        <title>Genomic signatures of local adaptation to the degree of environmental predictability in rotifers.</title>
        <authorList>
            <person name="Franch-Gras L."/>
            <person name="Hahn C."/>
            <person name="Garcia-Roger E.M."/>
            <person name="Carmona M.J."/>
            <person name="Serra M."/>
            <person name="Gomez A."/>
        </authorList>
    </citation>
    <scope>NUCLEOTIDE SEQUENCE [LARGE SCALE GENOMIC DNA]</scope>
    <source>
        <strain evidence="1">HYR1</strain>
    </source>
</reference>
<sequence length="126" mass="14654">MNLMRPLCIRDGLHGVEHFHSSSQISQVLILTVHPINTITIHWIFLVIKYYEKCGAFFCKIGESSKLNRRAVNLRYFACLEEQIRTGATKEIIKYNHKLKYLDNNPFFGSNKNAAPTIRPYLNKIE</sequence>
<name>A0A3M7RKX1_BRAPC</name>
<dbReference type="Proteomes" id="UP000276133">
    <property type="component" value="Unassembled WGS sequence"/>
</dbReference>
<accession>A0A3M7RKX1</accession>
<dbReference type="EMBL" id="REGN01003157">
    <property type="protein sequence ID" value="RNA24206.1"/>
    <property type="molecule type" value="Genomic_DNA"/>
</dbReference>
<evidence type="ECO:0000313" key="1">
    <source>
        <dbReference type="EMBL" id="RNA24206.1"/>
    </source>
</evidence>
<comment type="caution">
    <text evidence="1">The sequence shown here is derived from an EMBL/GenBank/DDBJ whole genome shotgun (WGS) entry which is preliminary data.</text>
</comment>
<evidence type="ECO:0000313" key="2">
    <source>
        <dbReference type="Proteomes" id="UP000276133"/>
    </source>
</evidence>